<reference evidence="2 3" key="1">
    <citation type="journal article" date="2015" name="MBio">
        <title>Genome-Resolved Metagenomic Analysis Reveals Roles for Candidate Phyla and Other Microbial Community Members in Biogeochemical Transformations in Oil Reservoirs.</title>
        <authorList>
            <person name="Hu P."/>
            <person name="Tom L."/>
            <person name="Singh A."/>
            <person name="Thomas B.C."/>
            <person name="Baker B.J."/>
            <person name="Piceno Y.M."/>
            <person name="Andersen G.L."/>
            <person name="Banfield J.F."/>
        </authorList>
    </citation>
    <scope>NUCLEOTIDE SEQUENCE [LARGE SCALE GENOMIC DNA]</scope>
    <source>
        <strain evidence="2">46_26</strain>
    </source>
</reference>
<dbReference type="SUPFAM" id="SSF56300">
    <property type="entry name" value="Metallo-dependent phosphatases"/>
    <property type="match status" value="1"/>
</dbReference>
<dbReference type="CDD" id="cd00144">
    <property type="entry name" value="MPP_PPP_family"/>
    <property type="match status" value="1"/>
</dbReference>
<sequence>MTYAVGDIHGCFYALKSLLEKLPLSEEDELIFMGDYIDRGPNSREVIEFLIELSKHHRCVFLRGNHEEMLLNCVKNGSDCDLWFFNGARSTVESFGGVEEIRKFLPFFENTVYHYEKENYVFVHGGVRPGVSLEDQDPFDLVWIRDEFIYSENPLPGKIVVFGHTPFEEPFVSRDKIGIDTGCVYGGRLTALRVEDRKFFQVECANRRW</sequence>
<evidence type="ECO:0000259" key="1">
    <source>
        <dbReference type="Pfam" id="PF00149"/>
    </source>
</evidence>
<dbReference type="InterPro" id="IPR029052">
    <property type="entry name" value="Metallo-depent_PP-like"/>
</dbReference>
<gene>
    <name evidence="2" type="ORF">XD57_0306</name>
</gene>
<feature type="domain" description="Calcineurin-like phosphoesterase" evidence="1">
    <location>
        <begin position="4"/>
        <end position="168"/>
    </location>
</feature>
<dbReference type="GO" id="GO:0110154">
    <property type="term" value="P:RNA decapping"/>
    <property type="evidence" value="ECO:0007669"/>
    <property type="project" value="TreeGrafter"/>
</dbReference>
<protein>
    <submittedName>
        <fullName evidence="2">Metallophosphoesterase</fullName>
    </submittedName>
</protein>
<dbReference type="PATRIC" id="fig|93930.3.peg.1089"/>
<dbReference type="Pfam" id="PF00149">
    <property type="entry name" value="Metallophos"/>
    <property type="match status" value="1"/>
</dbReference>
<dbReference type="PANTHER" id="PTHR42850">
    <property type="entry name" value="METALLOPHOSPHOESTERASE"/>
    <property type="match status" value="1"/>
</dbReference>
<dbReference type="InterPro" id="IPR004843">
    <property type="entry name" value="Calcineurin-like_PHP"/>
</dbReference>
<dbReference type="InterPro" id="IPR050126">
    <property type="entry name" value="Ap4A_hydrolase"/>
</dbReference>
<dbReference type="Gene3D" id="3.60.21.10">
    <property type="match status" value="1"/>
</dbReference>
<name>A0A101ERT7_9THEM</name>
<dbReference type="AlphaFoldDB" id="A0A101ERT7"/>
<accession>A0A101ERT7</accession>
<dbReference type="GO" id="GO:0005737">
    <property type="term" value="C:cytoplasm"/>
    <property type="evidence" value="ECO:0007669"/>
    <property type="project" value="TreeGrafter"/>
</dbReference>
<evidence type="ECO:0000313" key="2">
    <source>
        <dbReference type="EMBL" id="KUK23585.1"/>
    </source>
</evidence>
<evidence type="ECO:0000313" key="3">
    <source>
        <dbReference type="Proteomes" id="UP000058636"/>
    </source>
</evidence>
<dbReference type="Proteomes" id="UP000058636">
    <property type="component" value="Unassembled WGS sequence"/>
</dbReference>
<dbReference type="PRINTS" id="PR00114">
    <property type="entry name" value="STPHPHTASE"/>
</dbReference>
<dbReference type="InterPro" id="IPR006186">
    <property type="entry name" value="Ser/Thr-sp_prot-phosphatase"/>
</dbReference>
<dbReference type="PANTHER" id="PTHR42850:SF4">
    <property type="entry name" value="ZINC-DEPENDENT ENDOPOLYPHOSPHATASE"/>
    <property type="match status" value="1"/>
</dbReference>
<dbReference type="GO" id="GO:0008803">
    <property type="term" value="F:bis(5'-nucleosyl)-tetraphosphatase (symmetrical) activity"/>
    <property type="evidence" value="ECO:0007669"/>
    <property type="project" value="TreeGrafter"/>
</dbReference>
<dbReference type="EMBL" id="LGFG01000014">
    <property type="protein sequence ID" value="KUK23585.1"/>
    <property type="molecule type" value="Genomic_DNA"/>
</dbReference>
<proteinExistence type="predicted"/>
<comment type="caution">
    <text evidence="2">The sequence shown here is derived from an EMBL/GenBank/DDBJ whole genome shotgun (WGS) entry which is preliminary data.</text>
</comment>
<organism evidence="2 3">
    <name type="scientific">Thermotoga petrophila</name>
    <dbReference type="NCBI Taxonomy" id="93929"/>
    <lineage>
        <taxon>Bacteria</taxon>
        <taxon>Thermotogati</taxon>
        <taxon>Thermotogota</taxon>
        <taxon>Thermotogae</taxon>
        <taxon>Thermotogales</taxon>
        <taxon>Thermotogaceae</taxon>
        <taxon>Thermotoga</taxon>
    </lineage>
</organism>
<dbReference type="GO" id="GO:0016791">
    <property type="term" value="F:phosphatase activity"/>
    <property type="evidence" value="ECO:0007669"/>
    <property type="project" value="TreeGrafter"/>
</dbReference>